<dbReference type="EMBL" id="MLAK01000150">
    <property type="protein sequence ID" value="OHT16078.1"/>
    <property type="molecule type" value="Genomic_DNA"/>
</dbReference>
<gene>
    <name evidence="5" type="ORF">TRFO_42067</name>
</gene>
<dbReference type="RefSeq" id="XP_068369214.1">
    <property type="nucleotide sequence ID" value="XM_068514114.1"/>
</dbReference>
<keyword evidence="2" id="KW-0472">Membrane</keyword>
<protein>
    <submittedName>
        <fullName evidence="5">Thioredoxin family protein</fullName>
    </submittedName>
</protein>
<dbReference type="Pfam" id="PF13848">
    <property type="entry name" value="Thioredoxin_6"/>
    <property type="match status" value="1"/>
</dbReference>
<evidence type="ECO:0000259" key="4">
    <source>
        <dbReference type="PROSITE" id="PS51352"/>
    </source>
</evidence>
<dbReference type="GeneID" id="94848818"/>
<keyword evidence="3" id="KW-0732">Signal</keyword>
<feature type="signal peptide" evidence="3">
    <location>
        <begin position="1"/>
        <end position="19"/>
    </location>
</feature>
<comment type="similarity">
    <text evidence="1">Belongs to the protein disulfide isomerase family.</text>
</comment>
<dbReference type="GO" id="GO:0006457">
    <property type="term" value="P:protein folding"/>
    <property type="evidence" value="ECO:0007669"/>
    <property type="project" value="TreeGrafter"/>
</dbReference>
<evidence type="ECO:0000256" key="2">
    <source>
        <dbReference type="SAM" id="Phobius"/>
    </source>
</evidence>
<comment type="caution">
    <text evidence="5">The sequence shown here is derived from an EMBL/GenBank/DDBJ whole genome shotgun (WGS) entry which is preliminary data.</text>
</comment>
<evidence type="ECO:0000313" key="5">
    <source>
        <dbReference type="EMBL" id="OHT16078.1"/>
    </source>
</evidence>
<dbReference type="AlphaFoldDB" id="A0A1J4L2A5"/>
<dbReference type="PROSITE" id="PS51352">
    <property type="entry name" value="THIOREDOXIN_2"/>
    <property type="match status" value="1"/>
</dbReference>
<accession>A0A1J4L2A5</accession>
<dbReference type="OrthoDB" id="72053at2759"/>
<dbReference type="PANTHER" id="PTHR18929">
    <property type="entry name" value="PROTEIN DISULFIDE ISOMERASE"/>
    <property type="match status" value="1"/>
</dbReference>
<dbReference type="VEuPathDB" id="TrichDB:TRFO_42067"/>
<dbReference type="Proteomes" id="UP000179807">
    <property type="component" value="Unassembled WGS sequence"/>
</dbReference>
<proteinExistence type="inferred from homology"/>
<keyword evidence="2" id="KW-1133">Transmembrane helix</keyword>
<evidence type="ECO:0000256" key="3">
    <source>
        <dbReference type="SAM" id="SignalP"/>
    </source>
</evidence>
<dbReference type="InterPro" id="IPR036249">
    <property type="entry name" value="Thioredoxin-like_sf"/>
</dbReference>
<dbReference type="Gene3D" id="3.40.30.10">
    <property type="entry name" value="Glutaredoxin"/>
    <property type="match status" value="2"/>
</dbReference>
<reference evidence="5" key="1">
    <citation type="submission" date="2016-10" db="EMBL/GenBank/DDBJ databases">
        <authorList>
            <person name="Benchimol M."/>
            <person name="Almeida L.G."/>
            <person name="Vasconcelos A.T."/>
            <person name="Perreira-Neves A."/>
            <person name="Rosa I.A."/>
            <person name="Tasca T."/>
            <person name="Bogo M.R."/>
            <person name="de Souza W."/>
        </authorList>
    </citation>
    <scope>NUCLEOTIDE SEQUENCE [LARGE SCALE GENOMIC DNA]</scope>
    <source>
        <strain evidence="5">K</strain>
    </source>
</reference>
<dbReference type="CDD" id="cd02961">
    <property type="entry name" value="PDI_a_family"/>
    <property type="match status" value="1"/>
</dbReference>
<dbReference type="GO" id="GO:0034976">
    <property type="term" value="P:response to endoplasmic reticulum stress"/>
    <property type="evidence" value="ECO:0007669"/>
    <property type="project" value="TreeGrafter"/>
</dbReference>
<feature type="transmembrane region" description="Helical" evidence="2">
    <location>
        <begin position="390"/>
        <end position="414"/>
    </location>
</feature>
<dbReference type="GO" id="GO:0005783">
    <property type="term" value="C:endoplasmic reticulum"/>
    <property type="evidence" value="ECO:0007669"/>
    <property type="project" value="TreeGrafter"/>
</dbReference>
<feature type="chain" id="PRO_5012610946" evidence="3">
    <location>
        <begin position="20"/>
        <end position="427"/>
    </location>
</feature>
<evidence type="ECO:0000313" key="6">
    <source>
        <dbReference type="Proteomes" id="UP000179807"/>
    </source>
</evidence>
<evidence type="ECO:0000256" key="1">
    <source>
        <dbReference type="ARBA" id="ARBA00006347"/>
    </source>
</evidence>
<dbReference type="GO" id="GO:0003756">
    <property type="term" value="F:protein disulfide isomerase activity"/>
    <property type="evidence" value="ECO:0007669"/>
    <property type="project" value="TreeGrafter"/>
</dbReference>
<sequence>MTLIFSFFTFCSSTTISLTQDNFESIKELANGKPILLEFWDPWCNHCAAFKPKYAELSNISKYSDKVIFTDTNCVENKKFCTKISTSGYPQVIYFDSSRDIYIEYDGIMDIPGIEFFIHKQINFPIHFLESNEELDEFRKNTNASSLFVLKIKKLNQSFFINSSAQNDEAENHENRTNLESGDNSEIDKILNIIKDVASLNRNKATNFVSIISNNDNDFGQNDNFSFFVYKSYNKTIKYEEDWSHDSIKDFVKKNIFPSLPPITGVIFEDFKSSKQLCAVYFLNSSSQYQKMLEIVEQMNSQIQFFYMNFDKSDYFCRFIGIKEKNLPQLLVIDVAREQWCFYQSEFNAESISNWIQNFNPKEAKWKGPGIGALADFYSTFFTIWATGGWPLAVVIICFIFLLCVVVFIIFDCYRIYKEENQYRKNV</sequence>
<name>A0A1J4L2A5_9EUKA</name>
<dbReference type="SUPFAM" id="SSF52833">
    <property type="entry name" value="Thioredoxin-like"/>
    <property type="match status" value="2"/>
</dbReference>
<dbReference type="InterPro" id="IPR013766">
    <property type="entry name" value="Thioredoxin_domain"/>
</dbReference>
<feature type="domain" description="Thioredoxin" evidence="4">
    <location>
        <begin position="1"/>
        <end position="123"/>
    </location>
</feature>
<keyword evidence="6" id="KW-1185">Reference proteome</keyword>
<dbReference type="Pfam" id="PF00085">
    <property type="entry name" value="Thioredoxin"/>
    <property type="match status" value="1"/>
</dbReference>
<organism evidence="5 6">
    <name type="scientific">Tritrichomonas foetus</name>
    <dbReference type="NCBI Taxonomy" id="1144522"/>
    <lineage>
        <taxon>Eukaryota</taxon>
        <taxon>Metamonada</taxon>
        <taxon>Parabasalia</taxon>
        <taxon>Tritrichomonadida</taxon>
        <taxon>Tritrichomonadidae</taxon>
        <taxon>Tritrichomonas</taxon>
    </lineage>
</organism>
<keyword evidence="2" id="KW-0812">Transmembrane</keyword>